<comment type="caution">
    <text evidence="1">The sequence shown here is derived from an EMBL/GenBank/DDBJ whole genome shotgun (WGS) entry which is preliminary data.</text>
</comment>
<evidence type="ECO:0000313" key="2">
    <source>
        <dbReference type="Proteomes" id="UP000295192"/>
    </source>
</evidence>
<proteinExistence type="predicted"/>
<feature type="non-terminal residue" evidence="1">
    <location>
        <position position="62"/>
    </location>
</feature>
<gene>
    <name evidence="1" type="ORF">AWZ03_015275</name>
</gene>
<reference evidence="1 2" key="1">
    <citation type="journal article" date="2019" name="J. Hered.">
        <title>An Improved Genome Assembly for Drosophila navojoa, the Basal Species in the mojavensis Cluster.</title>
        <authorList>
            <person name="Vanderlinde T."/>
            <person name="Dupim E.G."/>
            <person name="Nazario-Yepiz N.O."/>
            <person name="Carvalho A.B."/>
        </authorList>
    </citation>
    <scope>NUCLEOTIDE SEQUENCE [LARGE SCALE GENOMIC DNA]</scope>
    <source>
        <strain evidence="1">Navoj_Jal97</strain>
        <tissue evidence="1">Whole organism</tissue>
    </source>
</reference>
<organism evidence="1 2">
    <name type="scientific">Drosophila navojoa</name>
    <name type="common">Fruit fly</name>
    <dbReference type="NCBI Taxonomy" id="7232"/>
    <lineage>
        <taxon>Eukaryota</taxon>
        <taxon>Metazoa</taxon>
        <taxon>Ecdysozoa</taxon>
        <taxon>Arthropoda</taxon>
        <taxon>Hexapoda</taxon>
        <taxon>Insecta</taxon>
        <taxon>Pterygota</taxon>
        <taxon>Neoptera</taxon>
        <taxon>Endopterygota</taxon>
        <taxon>Diptera</taxon>
        <taxon>Brachycera</taxon>
        <taxon>Muscomorpha</taxon>
        <taxon>Ephydroidea</taxon>
        <taxon>Drosophilidae</taxon>
        <taxon>Drosophila</taxon>
    </lineage>
</organism>
<dbReference type="Proteomes" id="UP000295192">
    <property type="component" value="Unassembled WGS sequence"/>
</dbReference>
<dbReference type="EMBL" id="LSRL02005548">
    <property type="protein sequence ID" value="TDG38303.1"/>
    <property type="molecule type" value="Genomic_DNA"/>
</dbReference>
<sequence>MAADIKHQATVLERLVKGLPAQPPAEVEVYEGEAERRDRRSRAPQQWMLGVVTEAIAGGDER</sequence>
<protein>
    <submittedName>
        <fullName evidence="1">Uncharacterized protein</fullName>
    </submittedName>
</protein>
<name>A0A484AMT5_DRONA</name>
<accession>A0A484AMT5</accession>
<keyword evidence="2" id="KW-1185">Reference proteome</keyword>
<dbReference type="AlphaFoldDB" id="A0A484AMT5"/>
<evidence type="ECO:0000313" key="1">
    <source>
        <dbReference type="EMBL" id="TDG38303.1"/>
    </source>
</evidence>